<feature type="compositionally biased region" description="Low complexity" evidence="1">
    <location>
        <begin position="101"/>
        <end position="121"/>
    </location>
</feature>
<dbReference type="InParanoid" id="A0A482XR57"/>
<feature type="compositionally biased region" description="Polar residues" evidence="1">
    <location>
        <begin position="1"/>
        <end position="12"/>
    </location>
</feature>
<feature type="compositionally biased region" description="Polar residues" evidence="1">
    <location>
        <begin position="72"/>
        <end position="81"/>
    </location>
</feature>
<dbReference type="EMBL" id="QKKF02001335">
    <property type="protein sequence ID" value="RZF48665.1"/>
    <property type="molecule type" value="Genomic_DNA"/>
</dbReference>
<sequence length="191" mass="19837">MATSPPIQTQMLTHPHPVPEFRDATDHYRSPIEGSHEILRPKPRRPGGGGSRELVKSSSETASQLLSSATSPRVSGSSGTLSIKDVPVTSVVLSAGSAAAAVTSPGAGSSAATAVSRATPTKPSLPPAAVADSCLTPQSGHECHDETRTNNKQPLPPTAATKKSVLPHHHLSVDELRLLHVKKALSDMGPY</sequence>
<accession>A0A482XR57</accession>
<organism evidence="2 3">
    <name type="scientific">Laodelphax striatellus</name>
    <name type="common">Small brown planthopper</name>
    <name type="synonym">Delphax striatella</name>
    <dbReference type="NCBI Taxonomy" id="195883"/>
    <lineage>
        <taxon>Eukaryota</taxon>
        <taxon>Metazoa</taxon>
        <taxon>Ecdysozoa</taxon>
        <taxon>Arthropoda</taxon>
        <taxon>Hexapoda</taxon>
        <taxon>Insecta</taxon>
        <taxon>Pterygota</taxon>
        <taxon>Neoptera</taxon>
        <taxon>Paraneoptera</taxon>
        <taxon>Hemiptera</taxon>
        <taxon>Auchenorrhyncha</taxon>
        <taxon>Fulgoroidea</taxon>
        <taxon>Delphacidae</taxon>
        <taxon>Criomorphinae</taxon>
        <taxon>Laodelphax</taxon>
    </lineage>
</organism>
<reference evidence="2 3" key="1">
    <citation type="journal article" date="2017" name="Gigascience">
        <title>Genome sequence of the small brown planthopper, Laodelphax striatellus.</title>
        <authorList>
            <person name="Zhu J."/>
            <person name="Jiang F."/>
            <person name="Wang X."/>
            <person name="Yang P."/>
            <person name="Bao Y."/>
            <person name="Zhao W."/>
            <person name="Wang W."/>
            <person name="Lu H."/>
            <person name="Wang Q."/>
            <person name="Cui N."/>
            <person name="Li J."/>
            <person name="Chen X."/>
            <person name="Luo L."/>
            <person name="Yu J."/>
            <person name="Kang L."/>
            <person name="Cui F."/>
        </authorList>
    </citation>
    <scope>NUCLEOTIDE SEQUENCE [LARGE SCALE GENOMIC DNA]</scope>
    <source>
        <strain evidence="2">Lst14</strain>
    </source>
</reference>
<proteinExistence type="predicted"/>
<feature type="region of interest" description="Disordered" evidence="1">
    <location>
        <begin position="1"/>
        <end position="81"/>
    </location>
</feature>
<feature type="compositionally biased region" description="Basic and acidic residues" evidence="1">
    <location>
        <begin position="17"/>
        <end position="40"/>
    </location>
</feature>
<feature type="compositionally biased region" description="Low complexity" evidence="1">
    <location>
        <begin position="57"/>
        <end position="71"/>
    </location>
</feature>
<protein>
    <submittedName>
        <fullName evidence="2">Uncharacterized protein</fullName>
    </submittedName>
</protein>
<name>A0A482XR57_LAOST</name>
<dbReference type="Proteomes" id="UP000291343">
    <property type="component" value="Unassembled WGS sequence"/>
</dbReference>
<evidence type="ECO:0000313" key="2">
    <source>
        <dbReference type="EMBL" id="RZF48665.1"/>
    </source>
</evidence>
<dbReference type="AlphaFoldDB" id="A0A482XR57"/>
<keyword evidence="3" id="KW-1185">Reference proteome</keyword>
<gene>
    <name evidence="2" type="ORF">LSTR_LSTR010755</name>
</gene>
<comment type="caution">
    <text evidence="2">The sequence shown here is derived from an EMBL/GenBank/DDBJ whole genome shotgun (WGS) entry which is preliminary data.</text>
</comment>
<feature type="region of interest" description="Disordered" evidence="1">
    <location>
        <begin position="101"/>
        <end position="164"/>
    </location>
</feature>
<evidence type="ECO:0000313" key="3">
    <source>
        <dbReference type="Proteomes" id="UP000291343"/>
    </source>
</evidence>
<evidence type="ECO:0000256" key="1">
    <source>
        <dbReference type="SAM" id="MobiDB-lite"/>
    </source>
</evidence>